<accession>A0AA95N9T5</accession>
<evidence type="ECO:0000313" key="3">
    <source>
        <dbReference type="Proteomes" id="UP001177769"/>
    </source>
</evidence>
<dbReference type="EMBL" id="CP116346">
    <property type="protein sequence ID" value="WIT10059.1"/>
    <property type="molecule type" value="Genomic_DNA"/>
</dbReference>
<keyword evidence="1" id="KW-0812">Transmembrane</keyword>
<dbReference type="KEGG" id="pais:PFX98_14055"/>
<reference evidence="2" key="1">
    <citation type="submission" date="2023-01" db="EMBL/GenBank/DDBJ databases">
        <title>Whole genome sequence of Paucibacter sp. S2-9 isolated from pond sediment.</title>
        <authorList>
            <person name="Jung J.Y."/>
        </authorList>
    </citation>
    <scope>NUCLEOTIDE SEQUENCE</scope>
    <source>
        <strain evidence="2">S2-9</strain>
    </source>
</reference>
<organism evidence="2 3">
    <name type="scientific">Paucibacter sediminis</name>
    <dbReference type="NCBI Taxonomy" id="3019553"/>
    <lineage>
        <taxon>Bacteria</taxon>
        <taxon>Pseudomonadati</taxon>
        <taxon>Pseudomonadota</taxon>
        <taxon>Betaproteobacteria</taxon>
        <taxon>Burkholderiales</taxon>
        <taxon>Sphaerotilaceae</taxon>
        <taxon>Roseateles</taxon>
    </lineage>
</organism>
<keyword evidence="3" id="KW-1185">Reference proteome</keyword>
<feature type="transmembrane region" description="Helical" evidence="1">
    <location>
        <begin position="59"/>
        <end position="76"/>
    </location>
</feature>
<protein>
    <submittedName>
        <fullName evidence="2">Uncharacterized protein</fullName>
    </submittedName>
</protein>
<keyword evidence="1" id="KW-1133">Transmembrane helix</keyword>
<evidence type="ECO:0000256" key="1">
    <source>
        <dbReference type="SAM" id="Phobius"/>
    </source>
</evidence>
<gene>
    <name evidence="2" type="ORF">PFX98_14055</name>
</gene>
<dbReference type="Proteomes" id="UP001177769">
    <property type="component" value="Chromosome"/>
</dbReference>
<evidence type="ECO:0000313" key="2">
    <source>
        <dbReference type="EMBL" id="WIT10059.1"/>
    </source>
</evidence>
<name>A0AA95N9T5_9BURK</name>
<dbReference type="AlphaFoldDB" id="A0AA95N9T5"/>
<dbReference type="RefSeq" id="WP_285231128.1">
    <property type="nucleotide sequence ID" value="NZ_CP116346.1"/>
</dbReference>
<feature type="transmembrane region" description="Helical" evidence="1">
    <location>
        <begin position="82"/>
        <end position="102"/>
    </location>
</feature>
<sequence length="144" mass="14107">MAVNSVWVQIVLPAAATSAEARMPLFVADPTTAVAVDFVLMDVLPVAAAWVFAVGRGLVAVRGVVAAAAGVALTLADAAADAAASGALAALGAAAPAPLAAASRATVLGVLLASPCSGLACSVPPPQACSRLQALRNKIRLEAR</sequence>
<proteinExistence type="predicted"/>
<keyword evidence="1" id="KW-0472">Membrane</keyword>
<feature type="transmembrane region" description="Helical" evidence="1">
    <location>
        <begin position="31"/>
        <end position="52"/>
    </location>
</feature>